<organism evidence="1 2">
    <name type="scientific">Silvimonas iriomotensis</name>
    <dbReference type="NCBI Taxonomy" id="449662"/>
    <lineage>
        <taxon>Bacteria</taxon>
        <taxon>Pseudomonadati</taxon>
        <taxon>Pseudomonadota</taxon>
        <taxon>Betaproteobacteria</taxon>
        <taxon>Neisseriales</taxon>
        <taxon>Chitinibacteraceae</taxon>
        <taxon>Silvimonas</taxon>
    </lineage>
</organism>
<keyword evidence="2" id="KW-1185">Reference proteome</keyword>
<sequence length="61" mass="6422">MRAAISGSDAVAVTRTVTGCPDACAICSARLLLPERAPPNSNVVVIKYPVFKVRLVQPAAR</sequence>
<proteinExistence type="predicted"/>
<protein>
    <submittedName>
        <fullName evidence="1">Uncharacterized protein</fullName>
    </submittedName>
</protein>
<gene>
    <name evidence="1" type="ORF">GCM10010970_41460</name>
</gene>
<dbReference type="Proteomes" id="UP000637267">
    <property type="component" value="Unassembled WGS sequence"/>
</dbReference>
<reference evidence="2" key="1">
    <citation type="journal article" date="2019" name="Int. J. Syst. Evol. Microbiol.">
        <title>The Global Catalogue of Microorganisms (GCM) 10K type strain sequencing project: providing services to taxonomists for standard genome sequencing and annotation.</title>
        <authorList>
            <consortium name="The Broad Institute Genomics Platform"/>
            <consortium name="The Broad Institute Genome Sequencing Center for Infectious Disease"/>
            <person name="Wu L."/>
            <person name="Ma J."/>
        </authorList>
    </citation>
    <scope>NUCLEOTIDE SEQUENCE [LARGE SCALE GENOMIC DNA]</scope>
    <source>
        <strain evidence="2">CGMCC 1.8859</strain>
    </source>
</reference>
<evidence type="ECO:0000313" key="2">
    <source>
        <dbReference type="Proteomes" id="UP000637267"/>
    </source>
</evidence>
<evidence type="ECO:0000313" key="1">
    <source>
        <dbReference type="EMBL" id="GGP24146.1"/>
    </source>
</evidence>
<name>A0ABQ2PFI5_9NEIS</name>
<accession>A0ABQ2PFI5</accession>
<dbReference type="EMBL" id="BMLX01000010">
    <property type="protein sequence ID" value="GGP24146.1"/>
    <property type="molecule type" value="Genomic_DNA"/>
</dbReference>
<comment type="caution">
    <text evidence="1">The sequence shown here is derived from an EMBL/GenBank/DDBJ whole genome shotgun (WGS) entry which is preliminary data.</text>
</comment>